<dbReference type="GO" id="GO:0008033">
    <property type="term" value="P:tRNA processing"/>
    <property type="evidence" value="ECO:0007669"/>
    <property type="project" value="UniProtKB-KW"/>
</dbReference>
<evidence type="ECO:0000256" key="4">
    <source>
        <dbReference type="ARBA" id="ARBA00022694"/>
    </source>
</evidence>
<accession>A0A6A6H1E3</accession>
<dbReference type="GO" id="GO:0006606">
    <property type="term" value="P:protein import into nucleus"/>
    <property type="evidence" value="ECO:0007669"/>
    <property type="project" value="TreeGrafter"/>
</dbReference>
<dbReference type="OrthoDB" id="2016913at2759"/>
<keyword evidence="10" id="KW-1185">Reference proteome</keyword>
<dbReference type="SUPFAM" id="SSF48371">
    <property type="entry name" value="ARM repeat"/>
    <property type="match status" value="1"/>
</dbReference>
<comment type="function">
    <text evidence="7">tRNA nucleus export receptor which facilitates tRNA translocation across the nuclear pore complex. Involved in pre-tRNA splicing, probably by affecting the interaction of pre-tRNA with splicing endonuclease.</text>
</comment>
<evidence type="ECO:0000256" key="1">
    <source>
        <dbReference type="ARBA" id="ARBA00004123"/>
    </source>
</evidence>
<dbReference type="InterPro" id="IPR013598">
    <property type="entry name" value="Exportin-1/Importin-b-like"/>
</dbReference>
<dbReference type="PANTHER" id="PTHR12363:SF33">
    <property type="entry name" value="IMPORTIN-13"/>
    <property type="match status" value="1"/>
</dbReference>
<dbReference type="InterPro" id="IPR051345">
    <property type="entry name" value="Importin_beta-like_NTR"/>
</dbReference>
<dbReference type="Proteomes" id="UP000800092">
    <property type="component" value="Unassembled WGS sequence"/>
</dbReference>
<evidence type="ECO:0000256" key="7">
    <source>
        <dbReference type="ARBA" id="ARBA00025147"/>
    </source>
</evidence>
<dbReference type="PANTHER" id="PTHR12363">
    <property type="entry name" value="TRANSPORTIN 3 AND IMPORTIN 13"/>
    <property type="match status" value="1"/>
</dbReference>
<dbReference type="Gene3D" id="1.25.10.10">
    <property type="entry name" value="Leucine-rich Repeat Variant"/>
    <property type="match status" value="1"/>
</dbReference>
<proteinExistence type="inferred from homology"/>
<keyword evidence="4" id="KW-0819">tRNA processing</keyword>
<keyword evidence="3" id="KW-0813">Transport</keyword>
<dbReference type="GO" id="GO:0005634">
    <property type="term" value="C:nucleus"/>
    <property type="evidence" value="ECO:0007669"/>
    <property type="project" value="UniProtKB-SubCell"/>
</dbReference>
<dbReference type="Pfam" id="PF24140">
    <property type="entry name" value="TPR_TNPO3_IPO13_3rd"/>
    <property type="match status" value="1"/>
</dbReference>
<dbReference type="AlphaFoldDB" id="A0A6A6H1E3"/>
<evidence type="ECO:0000256" key="5">
    <source>
        <dbReference type="ARBA" id="ARBA00022927"/>
    </source>
</evidence>
<reference evidence="9" key="1">
    <citation type="journal article" date="2020" name="Stud. Mycol.">
        <title>101 Dothideomycetes genomes: a test case for predicting lifestyles and emergence of pathogens.</title>
        <authorList>
            <person name="Haridas S."/>
            <person name="Albert R."/>
            <person name="Binder M."/>
            <person name="Bloem J."/>
            <person name="Labutti K."/>
            <person name="Salamov A."/>
            <person name="Andreopoulos B."/>
            <person name="Baker S."/>
            <person name="Barry K."/>
            <person name="Bills G."/>
            <person name="Bluhm B."/>
            <person name="Cannon C."/>
            <person name="Castanera R."/>
            <person name="Culley D."/>
            <person name="Daum C."/>
            <person name="Ezra D."/>
            <person name="Gonzalez J."/>
            <person name="Henrissat B."/>
            <person name="Kuo A."/>
            <person name="Liang C."/>
            <person name="Lipzen A."/>
            <person name="Lutzoni F."/>
            <person name="Magnuson J."/>
            <person name="Mondo S."/>
            <person name="Nolan M."/>
            <person name="Ohm R."/>
            <person name="Pangilinan J."/>
            <person name="Park H.-J."/>
            <person name="Ramirez L."/>
            <person name="Alfaro M."/>
            <person name="Sun H."/>
            <person name="Tritt A."/>
            <person name="Yoshinaga Y."/>
            <person name="Zwiers L.-H."/>
            <person name="Turgeon B."/>
            <person name="Goodwin S."/>
            <person name="Spatafora J."/>
            <person name="Crous P."/>
            <person name="Grigoriev I."/>
        </authorList>
    </citation>
    <scope>NUCLEOTIDE SEQUENCE</scope>
    <source>
        <strain evidence="9">Tuck. ex Michener</strain>
    </source>
</reference>
<evidence type="ECO:0000313" key="9">
    <source>
        <dbReference type="EMBL" id="KAF2231894.1"/>
    </source>
</evidence>
<organism evidence="9 10">
    <name type="scientific">Viridothelium virens</name>
    <name type="common">Speckled blister lichen</name>
    <name type="synonym">Trypethelium virens</name>
    <dbReference type="NCBI Taxonomy" id="1048519"/>
    <lineage>
        <taxon>Eukaryota</taxon>
        <taxon>Fungi</taxon>
        <taxon>Dikarya</taxon>
        <taxon>Ascomycota</taxon>
        <taxon>Pezizomycotina</taxon>
        <taxon>Dothideomycetes</taxon>
        <taxon>Dothideomycetes incertae sedis</taxon>
        <taxon>Trypetheliales</taxon>
        <taxon>Trypetheliaceae</taxon>
        <taxon>Viridothelium</taxon>
    </lineage>
</organism>
<dbReference type="GO" id="GO:0005737">
    <property type="term" value="C:cytoplasm"/>
    <property type="evidence" value="ECO:0007669"/>
    <property type="project" value="TreeGrafter"/>
</dbReference>
<evidence type="ECO:0000256" key="3">
    <source>
        <dbReference type="ARBA" id="ARBA00022448"/>
    </source>
</evidence>
<comment type="similarity">
    <text evidence="2">Belongs to the importin beta family.</text>
</comment>
<evidence type="ECO:0000313" key="10">
    <source>
        <dbReference type="Proteomes" id="UP000800092"/>
    </source>
</evidence>
<evidence type="ECO:0000259" key="8">
    <source>
        <dbReference type="Pfam" id="PF08389"/>
    </source>
</evidence>
<name>A0A6A6H1E3_VIRVR</name>
<dbReference type="EMBL" id="ML991821">
    <property type="protein sequence ID" value="KAF2231894.1"/>
    <property type="molecule type" value="Genomic_DNA"/>
</dbReference>
<dbReference type="InterPro" id="IPR016024">
    <property type="entry name" value="ARM-type_fold"/>
</dbReference>
<dbReference type="InterPro" id="IPR011989">
    <property type="entry name" value="ARM-like"/>
</dbReference>
<evidence type="ECO:0000256" key="6">
    <source>
        <dbReference type="ARBA" id="ARBA00023242"/>
    </source>
</evidence>
<evidence type="ECO:0000256" key="2">
    <source>
        <dbReference type="ARBA" id="ARBA00007991"/>
    </source>
</evidence>
<keyword evidence="5" id="KW-0653">Protein transport</keyword>
<comment type="subcellular location">
    <subcellularLocation>
        <location evidence="1">Nucleus</location>
    </subcellularLocation>
</comment>
<dbReference type="Pfam" id="PF08389">
    <property type="entry name" value="Xpo1"/>
    <property type="match status" value="1"/>
</dbReference>
<sequence>MAIPMPQSVHDVEQLIKLFYQPGHTPAQVAEIQEKLQTLQRSNDGWQLADTLLRSDDQNVRFFGALTYTVKINQTTTFERTDADNLIDKLLEWIKRQILLNEGPLVMKKLCSTLAVMFLRREVTWTEILGHLMHSLSSQGDDAVIEVGTGSDLNPMDNVSRMSPPQIEATLEVSTCLSEEASKLDRESPHTSACYDRLRKNLPHIRALLLLTLPTPAFQESAFRCFSSWVNFARLGCEPSTGDLDILRDLVQPALQRIYSDTTTTPAVTAFTEILDHFPAFLRPEHRYALSEVLRSNDGRAILVLLQEEDADAIELSSLLLSYGNAVVADLVHDVDNESTEEILSLIHGLLKIPGFEDYDRLAPIVEFWNNFSEFAENETISVSDAREERHLKSIVRARSHVQQACEESVAKSVYPPPEKIDQWTDQNKQEHRNFRREVTDLLESSTILVPQWTLPRLIELTGSAVSRGDWANLEASLWAVAALSHYADLEPGKKDEQAVKALMESSVFSILLKTDVSSTTGLQRTAVDLLGEYTHYFVVHPEDLPGVLHFLFSCLESFADASRDAAHSIAKLCDACRKHLTQSIDDLLEQYHRLADLPIAEDNIQRYILQAIATVVQATAPAYYGLQHLLGIVEGKIEVARQLCDNNKDLEQGQNHAFFALRCLYIIGSSLEVPADTPIDLEENTIDPQQDSWVGGPEQRRICADVATVVRLAPSGDIIEEACKVFRSGFSEHNGPFAFPPEYAIDFILSTDIRTPRFEAVLHMCSPLLAGVKKLPYERIARLLQFVIEQMQALGKPSEDPGIAQRLIEVSGRILTHDEGALLPEIPQELMKLIFDFSIECLRGPDPLPKHAAASFWSALLTLPHPAIPNLTAFFGPPLAAALVQQVTGAAARGDLIALTELIRKLVPASASARAWFEAALQDNGSDMEADAKERVGLAERRRYVGQLFAGRGGKVTRRLVVEFWKKCRGLERFT</sequence>
<keyword evidence="6" id="KW-0539">Nucleus</keyword>
<protein>
    <submittedName>
        <fullName evidence="9">ARM repeat-containing protein</fullName>
    </submittedName>
</protein>
<gene>
    <name evidence="9" type="ORF">EV356DRAFT_506288</name>
</gene>
<feature type="domain" description="Exportin-1/Importin-beta-like" evidence="8">
    <location>
        <begin position="105"/>
        <end position="235"/>
    </location>
</feature>
<dbReference type="InterPro" id="IPR057942">
    <property type="entry name" value="TPR_TNPO3_IPO13_3rd"/>
</dbReference>